<organism evidence="1 2">
    <name type="scientific">Terricaulis silvestris</name>
    <dbReference type="NCBI Taxonomy" id="2686094"/>
    <lineage>
        <taxon>Bacteria</taxon>
        <taxon>Pseudomonadati</taxon>
        <taxon>Pseudomonadota</taxon>
        <taxon>Alphaproteobacteria</taxon>
        <taxon>Caulobacterales</taxon>
        <taxon>Caulobacteraceae</taxon>
        <taxon>Terricaulis</taxon>
    </lineage>
</organism>
<evidence type="ECO:0000313" key="2">
    <source>
        <dbReference type="Proteomes" id="UP000431269"/>
    </source>
</evidence>
<keyword evidence="2" id="KW-1185">Reference proteome</keyword>
<evidence type="ECO:0000313" key="1">
    <source>
        <dbReference type="EMBL" id="QGZ95995.1"/>
    </source>
</evidence>
<dbReference type="KEGG" id="tsv:DSM104635_02851"/>
<dbReference type="AlphaFoldDB" id="A0A6I6MKW1"/>
<reference evidence="2" key="1">
    <citation type="submission" date="2019-12" db="EMBL/GenBank/DDBJ databases">
        <title>Complete genome of Terracaulis silvestris 0127_4.</title>
        <authorList>
            <person name="Vieira S."/>
            <person name="Riedel T."/>
            <person name="Sproer C."/>
            <person name="Pascual J."/>
            <person name="Boedeker C."/>
            <person name="Overmann J."/>
        </authorList>
    </citation>
    <scope>NUCLEOTIDE SEQUENCE [LARGE SCALE GENOMIC DNA]</scope>
    <source>
        <strain evidence="2">0127_4</strain>
    </source>
</reference>
<protein>
    <submittedName>
        <fullName evidence="1">Uncharacterized protein</fullName>
    </submittedName>
</protein>
<gene>
    <name evidence="1" type="ORF">DSM104635_02851</name>
</gene>
<dbReference type="EMBL" id="CP047045">
    <property type="protein sequence ID" value="QGZ95995.1"/>
    <property type="molecule type" value="Genomic_DNA"/>
</dbReference>
<sequence length="78" mass="8265">MEKLVLARIGLAADAVEIAVQVLAVARITEINWRCACGPGLGAIPERRGPDLGWRGDSLEPGFVVVRASDEGARPNRG</sequence>
<name>A0A6I6MKW1_9CAUL</name>
<accession>A0A6I6MKW1</accession>
<dbReference type="Proteomes" id="UP000431269">
    <property type="component" value="Chromosome"/>
</dbReference>
<proteinExistence type="predicted"/>